<keyword evidence="1" id="KW-0614">Plasmid</keyword>
<keyword evidence="2" id="KW-1185">Reference proteome</keyword>
<sequence>MIEVKCTWIPGTLDMLQLRAGNRHGRLSVHELRRRFGMGAMNSMYLIGRFQTLAEPGALTGLALS</sequence>
<dbReference type="Proteomes" id="UP000002208">
    <property type="component" value="Plasmid 3"/>
</dbReference>
<dbReference type="AlphaFoldDB" id="X5HN99"/>
<name>X5HN99_DEIDV</name>
<evidence type="ECO:0000313" key="1">
    <source>
        <dbReference type="EMBL" id="AHX26567.1"/>
    </source>
</evidence>
<dbReference type="OrthoDB" id="72893at2"/>
<gene>
    <name evidence="1" type="ordered locus">Deide_3p00225</name>
</gene>
<accession>X5HN99</accession>
<dbReference type="HOGENOM" id="CLU_199605_0_0_0"/>
<dbReference type="EMBL" id="CP001117">
    <property type="protein sequence ID" value="AHX26567.1"/>
    <property type="molecule type" value="Genomic_DNA"/>
</dbReference>
<organism evidence="1 2">
    <name type="scientific">Deinococcus deserti (strain DSM 17065 / CIP 109153 / LMG 22923 / VCD115)</name>
    <dbReference type="NCBI Taxonomy" id="546414"/>
    <lineage>
        <taxon>Bacteria</taxon>
        <taxon>Thermotogati</taxon>
        <taxon>Deinococcota</taxon>
        <taxon>Deinococci</taxon>
        <taxon>Deinococcales</taxon>
        <taxon>Deinococcaceae</taxon>
        <taxon>Deinococcus</taxon>
    </lineage>
</organism>
<proteinExistence type="predicted"/>
<dbReference type="KEGG" id="ddr:Deide_3p00225"/>
<protein>
    <submittedName>
        <fullName evidence="1">Uncharacterized protein</fullName>
    </submittedName>
</protein>
<geneLocation type="plasmid" evidence="2">
    <name>pDeide3</name>
</geneLocation>
<reference evidence="1 2" key="1">
    <citation type="journal article" date="2009" name="PLoS Genet.">
        <title>Alliance of proteomics and genomics to unravel the specificities of Sahara bacterium Deinococcus deserti.</title>
        <authorList>
            <person name="de Groot A."/>
            <person name="Dulermo R."/>
            <person name="Ortet P."/>
            <person name="Blanchard L."/>
            <person name="Guerin P."/>
            <person name="Fernandez B."/>
            <person name="Vacherie B."/>
            <person name="Dossat C."/>
            <person name="Jolivet E."/>
            <person name="Siguier P."/>
            <person name="Chandler M."/>
            <person name="Barakat M."/>
            <person name="Dedieu A."/>
            <person name="Barbe V."/>
            <person name="Heulin T."/>
            <person name="Sommer S."/>
            <person name="Achouak W."/>
            <person name="Armengaud J."/>
        </authorList>
    </citation>
    <scope>NUCLEOTIDE SEQUENCE [LARGE SCALE GENOMIC DNA]</scope>
    <source>
        <strain evidence="2">DSM 17065 / CIP 109153 / LMG 22923 / VCD115</strain>
        <plasmid evidence="2">pDeide3</plasmid>
    </source>
</reference>
<evidence type="ECO:0000313" key="2">
    <source>
        <dbReference type="Proteomes" id="UP000002208"/>
    </source>
</evidence>
<dbReference type="RefSeq" id="WP_041227995.1">
    <property type="nucleotide sequence ID" value="NC_012528.1"/>
</dbReference>